<evidence type="ECO:0000313" key="2">
    <source>
        <dbReference type="EMBL" id="CAG8687209.1"/>
    </source>
</evidence>
<proteinExistence type="predicted"/>
<gene>
    <name evidence="2" type="ORF">AGERDE_LOCUS12970</name>
</gene>
<dbReference type="EMBL" id="CAJVPL010012853">
    <property type="protein sequence ID" value="CAG8687209.1"/>
    <property type="molecule type" value="Genomic_DNA"/>
</dbReference>
<feature type="non-terminal residue" evidence="2">
    <location>
        <position position="208"/>
    </location>
</feature>
<comment type="caution">
    <text evidence="2">The sequence shown here is derived from an EMBL/GenBank/DDBJ whole genome shotgun (WGS) entry which is preliminary data.</text>
</comment>
<keyword evidence="1" id="KW-1133">Transmembrane helix</keyword>
<evidence type="ECO:0000256" key="1">
    <source>
        <dbReference type="SAM" id="Phobius"/>
    </source>
</evidence>
<dbReference type="AlphaFoldDB" id="A0A9N9EP72"/>
<name>A0A9N9EP72_9GLOM</name>
<organism evidence="2 3">
    <name type="scientific">Ambispora gerdemannii</name>
    <dbReference type="NCBI Taxonomy" id="144530"/>
    <lineage>
        <taxon>Eukaryota</taxon>
        <taxon>Fungi</taxon>
        <taxon>Fungi incertae sedis</taxon>
        <taxon>Mucoromycota</taxon>
        <taxon>Glomeromycotina</taxon>
        <taxon>Glomeromycetes</taxon>
        <taxon>Archaeosporales</taxon>
        <taxon>Ambisporaceae</taxon>
        <taxon>Ambispora</taxon>
    </lineage>
</organism>
<protein>
    <submittedName>
        <fullName evidence="2">11677_t:CDS:1</fullName>
    </submittedName>
</protein>
<sequence length="208" mass="23569">QPIMTDDTDYPFVGRFSPKGDITLTAYNGTEIKEGKAAPGPTFVYLRINITDPTFDLAVLITIIDINMAINEYRYVESESGTKRPSPFEESLFYLNKYTLSGGFFYKLGFSRKIRKTFAQEYLSYIGLPQTYHKIPYIESGMQSVPMASLNTTNLIVRISPRSFIIEEEQEQRTLTILGTLGTIAAYYSSIAFIYVFLFGVDSMTPWG</sequence>
<evidence type="ECO:0000313" key="3">
    <source>
        <dbReference type="Proteomes" id="UP000789831"/>
    </source>
</evidence>
<dbReference type="OrthoDB" id="2339353at2759"/>
<dbReference type="Proteomes" id="UP000789831">
    <property type="component" value="Unassembled WGS sequence"/>
</dbReference>
<keyword evidence="3" id="KW-1185">Reference proteome</keyword>
<keyword evidence="1" id="KW-0812">Transmembrane</keyword>
<feature type="transmembrane region" description="Helical" evidence="1">
    <location>
        <begin position="175"/>
        <end position="198"/>
    </location>
</feature>
<keyword evidence="1" id="KW-0472">Membrane</keyword>
<reference evidence="2" key="1">
    <citation type="submission" date="2021-06" db="EMBL/GenBank/DDBJ databases">
        <authorList>
            <person name="Kallberg Y."/>
            <person name="Tangrot J."/>
            <person name="Rosling A."/>
        </authorList>
    </citation>
    <scope>NUCLEOTIDE SEQUENCE</scope>
    <source>
        <strain evidence="2">MT106</strain>
    </source>
</reference>
<accession>A0A9N9EP72</accession>
<feature type="non-terminal residue" evidence="2">
    <location>
        <position position="1"/>
    </location>
</feature>